<dbReference type="OrthoDB" id="528778at2"/>
<proteinExistence type="predicted"/>
<dbReference type="AlphaFoldDB" id="A0A4R6US27"/>
<evidence type="ECO:0000259" key="1">
    <source>
        <dbReference type="Pfam" id="PF13761"/>
    </source>
</evidence>
<comment type="caution">
    <text evidence="2">The sequence shown here is derived from an EMBL/GenBank/DDBJ whole genome shotgun (WGS) entry which is preliminary data.</text>
</comment>
<dbReference type="Proteomes" id="UP000295375">
    <property type="component" value="Unassembled WGS sequence"/>
</dbReference>
<gene>
    <name evidence="2" type="ORF">EV696_10885</name>
</gene>
<organism evidence="2 3">
    <name type="scientific">Permianibacter aggregans</name>
    <dbReference type="NCBI Taxonomy" id="1510150"/>
    <lineage>
        <taxon>Bacteria</taxon>
        <taxon>Pseudomonadati</taxon>
        <taxon>Pseudomonadota</taxon>
        <taxon>Gammaproteobacteria</taxon>
        <taxon>Pseudomonadales</taxon>
        <taxon>Pseudomonadaceae</taxon>
        <taxon>Permianibacter</taxon>
    </lineage>
</organism>
<feature type="domain" description="DUF4166" evidence="1">
    <location>
        <begin position="17"/>
        <end position="173"/>
    </location>
</feature>
<reference evidence="2 3" key="1">
    <citation type="submission" date="2019-03" db="EMBL/GenBank/DDBJ databases">
        <title>Genomic Encyclopedia of Type Strains, Phase IV (KMG-IV): sequencing the most valuable type-strain genomes for metagenomic binning, comparative biology and taxonomic classification.</title>
        <authorList>
            <person name="Goeker M."/>
        </authorList>
    </citation>
    <scope>NUCLEOTIDE SEQUENCE [LARGE SCALE GENOMIC DNA]</scope>
    <source>
        <strain evidence="2 3">DSM 103792</strain>
    </source>
</reference>
<dbReference type="InterPro" id="IPR025311">
    <property type="entry name" value="DUF4166"/>
</dbReference>
<dbReference type="Pfam" id="PF13761">
    <property type="entry name" value="DUF4166"/>
    <property type="match status" value="1"/>
</dbReference>
<name>A0A4R6US27_9GAMM</name>
<sequence length="174" mass="19818">MKQSLYQRVLGEQFHQLPLAVQQMHSLIEGERLVQGVCQIEGAENRIAAIFARLAGLPRAGENLPVSVHFSVRNGVETWDRLFAGKPMTSWQWQQQTMLVERLRFVRFYFAIDADASGLQLRLLAMHVAGVPVPAWLFPRISAREYQQDGVFHFDVSAAIKGIGRLVHYRGYLQ</sequence>
<dbReference type="RefSeq" id="WP_133590572.1">
    <property type="nucleotide sequence ID" value="NZ_CP037953.1"/>
</dbReference>
<dbReference type="EMBL" id="SNYM01000008">
    <property type="protein sequence ID" value="TDQ48105.1"/>
    <property type="molecule type" value="Genomic_DNA"/>
</dbReference>
<accession>A0A4R6US27</accession>
<evidence type="ECO:0000313" key="2">
    <source>
        <dbReference type="EMBL" id="TDQ48105.1"/>
    </source>
</evidence>
<evidence type="ECO:0000313" key="3">
    <source>
        <dbReference type="Proteomes" id="UP000295375"/>
    </source>
</evidence>
<protein>
    <submittedName>
        <fullName evidence="2">Uncharacterized protein DUF4166</fullName>
    </submittedName>
</protein>
<keyword evidence="3" id="KW-1185">Reference proteome</keyword>